<keyword evidence="8" id="KW-1185">Reference proteome</keyword>
<dbReference type="EMBL" id="FZOC01000002">
    <property type="protein sequence ID" value="SNR77463.1"/>
    <property type="molecule type" value="Genomic_DNA"/>
</dbReference>
<comment type="subcellular location">
    <subcellularLocation>
        <location evidence="1">Membrane</location>
        <topology evidence="1">Multi-pass membrane protein</topology>
    </subcellularLocation>
</comment>
<keyword evidence="4 6" id="KW-0472">Membrane</keyword>
<evidence type="ECO:0000256" key="1">
    <source>
        <dbReference type="ARBA" id="ARBA00004141"/>
    </source>
</evidence>
<evidence type="ECO:0000256" key="5">
    <source>
        <dbReference type="SAM" id="MobiDB-lite"/>
    </source>
</evidence>
<dbReference type="Proteomes" id="UP000198324">
    <property type="component" value="Unassembled WGS sequence"/>
</dbReference>
<dbReference type="InterPro" id="IPR003825">
    <property type="entry name" value="Colicin-V_CvpA"/>
</dbReference>
<dbReference type="OrthoDB" id="5419037at2"/>
<feature type="compositionally biased region" description="Basic and acidic residues" evidence="5">
    <location>
        <begin position="180"/>
        <end position="194"/>
    </location>
</feature>
<proteinExistence type="predicted"/>
<gene>
    <name evidence="7" type="ORF">SAMN04488503_1186</name>
</gene>
<evidence type="ECO:0000313" key="8">
    <source>
        <dbReference type="Proteomes" id="UP000198324"/>
    </source>
</evidence>
<dbReference type="PANTHER" id="PTHR37306:SF1">
    <property type="entry name" value="COLICIN V PRODUCTION PROTEIN"/>
    <property type="match status" value="1"/>
</dbReference>
<evidence type="ECO:0000256" key="4">
    <source>
        <dbReference type="ARBA" id="ARBA00023136"/>
    </source>
</evidence>
<organism evidence="7 8">
    <name type="scientific">Humidesulfovibrio mexicanus</name>
    <dbReference type="NCBI Taxonomy" id="147047"/>
    <lineage>
        <taxon>Bacteria</taxon>
        <taxon>Pseudomonadati</taxon>
        <taxon>Thermodesulfobacteriota</taxon>
        <taxon>Desulfovibrionia</taxon>
        <taxon>Desulfovibrionales</taxon>
        <taxon>Desulfovibrionaceae</taxon>
        <taxon>Humidesulfovibrio</taxon>
    </lineage>
</organism>
<dbReference type="PANTHER" id="PTHR37306">
    <property type="entry name" value="COLICIN V PRODUCTION PROTEIN"/>
    <property type="match status" value="1"/>
</dbReference>
<evidence type="ECO:0000313" key="7">
    <source>
        <dbReference type="EMBL" id="SNR77463.1"/>
    </source>
</evidence>
<dbReference type="GO" id="GO:0009403">
    <property type="term" value="P:toxin biosynthetic process"/>
    <property type="evidence" value="ECO:0007669"/>
    <property type="project" value="InterPro"/>
</dbReference>
<dbReference type="RefSeq" id="WP_089272699.1">
    <property type="nucleotide sequence ID" value="NZ_FZOC01000002.1"/>
</dbReference>
<sequence>MNSLDIIIIAIIGLVAFRGYHRGLIKEAVSLTSVFIGLFVASHLHGVFVPHLKVYIANQGTVLALSYLITFIGTLVGLWFLVRFLQDVLKVAMLTVVDKAAGAAFGAVEGLLLGLVLLLLLKAVLPGTSVVRQSVFAQKTDPALVLLANFTPEPIRETLEEGGFALPKPAPPPIPSRKPILRDQKKNAKDKHTI</sequence>
<feature type="transmembrane region" description="Helical" evidence="6">
    <location>
        <begin position="28"/>
        <end position="48"/>
    </location>
</feature>
<evidence type="ECO:0000256" key="6">
    <source>
        <dbReference type="SAM" id="Phobius"/>
    </source>
</evidence>
<dbReference type="AlphaFoldDB" id="A0A238Z3L4"/>
<reference evidence="7 8" key="1">
    <citation type="submission" date="2017-06" db="EMBL/GenBank/DDBJ databases">
        <authorList>
            <person name="Kim H.J."/>
            <person name="Triplett B.A."/>
        </authorList>
    </citation>
    <scope>NUCLEOTIDE SEQUENCE [LARGE SCALE GENOMIC DNA]</scope>
    <source>
        <strain evidence="7 8">DSM 13116</strain>
    </source>
</reference>
<accession>A0A238Z3L4</accession>
<keyword evidence="3 6" id="KW-1133">Transmembrane helix</keyword>
<dbReference type="GO" id="GO:0016020">
    <property type="term" value="C:membrane"/>
    <property type="evidence" value="ECO:0007669"/>
    <property type="project" value="UniProtKB-SubCell"/>
</dbReference>
<name>A0A238Z3L4_9BACT</name>
<feature type="transmembrane region" description="Helical" evidence="6">
    <location>
        <begin position="60"/>
        <end position="82"/>
    </location>
</feature>
<feature type="region of interest" description="Disordered" evidence="5">
    <location>
        <begin position="162"/>
        <end position="194"/>
    </location>
</feature>
<evidence type="ECO:0000256" key="2">
    <source>
        <dbReference type="ARBA" id="ARBA00022692"/>
    </source>
</evidence>
<evidence type="ECO:0000256" key="3">
    <source>
        <dbReference type="ARBA" id="ARBA00022989"/>
    </source>
</evidence>
<dbReference type="Pfam" id="PF02674">
    <property type="entry name" value="Colicin_V"/>
    <property type="match status" value="1"/>
</dbReference>
<feature type="transmembrane region" description="Helical" evidence="6">
    <location>
        <begin position="6"/>
        <end position="21"/>
    </location>
</feature>
<protein>
    <submittedName>
        <fullName evidence="7">Membrane protein required for colicin V production</fullName>
    </submittedName>
</protein>
<feature type="transmembrane region" description="Helical" evidence="6">
    <location>
        <begin position="103"/>
        <end position="125"/>
    </location>
</feature>
<keyword evidence="2 6" id="KW-0812">Transmembrane</keyword>